<dbReference type="InterPro" id="IPR036291">
    <property type="entry name" value="NAD(P)-bd_dom_sf"/>
</dbReference>
<feature type="domain" description="Pyrroline-5-carboxylate reductase catalytic N-terminal" evidence="2">
    <location>
        <begin position="2"/>
        <end position="104"/>
    </location>
</feature>
<dbReference type="GO" id="GO:0016651">
    <property type="term" value="F:oxidoreductase activity, acting on NAD(P)H"/>
    <property type="evidence" value="ECO:0007669"/>
    <property type="project" value="InterPro"/>
</dbReference>
<dbReference type="Pfam" id="PF03807">
    <property type="entry name" value="F420_oxidored"/>
    <property type="match status" value="1"/>
</dbReference>
<evidence type="ECO:0000256" key="1">
    <source>
        <dbReference type="ARBA" id="ARBA00023002"/>
    </source>
</evidence>
<dbReference type="SUPFAM" id="SSF51735">
    <property type="entry name" value="NAD(P)-binding Rossmann-fold domains"/>
    <property type="match status" value="1"/>
</dbReference>
<protein>
    <submittedName>
        <fullName evidence="3">NADPH-dependent F420 reductase</fullName>
    </submittedName>
</protein>
<dbReference type="GO" id="GO:0052851">
    <property type="term" value="F:ferric-chelate reductase (NADPH) activity"/>
    <property type="evidence" value="ECO:0007669"/>
    <property type="project" value="TreeGrafter"/>
</dbReference>
<dbReference type="InterPro" id="IPR051267">
    <property type="entry name" value="STEAP_metalloreductase"/>
</dbReference>
<gene>
    <name evidence="3" type="ORF">AArcSl_2505</name>
</gene>
<keyword evidence="4" id="KW-1185">Reference proteome</keyword>
<dbReference type="Gene3D" id="3.40.50.720">
    <property type="entry name" value="NAD(P)-binding Rossmann-like Domain"/>
    <property type="match status" value="1"/>
</dbReference>
<evidence type="ECO:0000313" key="3">
    <source>
        <dbReference type="EMBL" id="AUX10126.1"/>
    </source>
</evidence>
<dbReference type="GO" id="GO:0015677">
    <property type="term" value="P:copper ion import"/>
    <property type="evidence" value="ECO:0007669"/>
    <property type="project" value="TreeGrafter"/>
</dbReference>
<dbReference type="GO" id="GO:0050661">
    <property type="term" value="F:NADP binding"/>
    <property type="evidence" value="ECO:0007669"/>
    <property type="project" value="InterPro"/>
</dbReference>
<dbReference type="Proteomes" id="UP000263012">
    <property type="component" value="Chromosome"/>
</dbReference>
<accession>A0A343TM04</accession>
<dbReference type="AlphaFoldDB" id="A0A343TM04"/>
<reference evidence="4" key="1">
    <citation type="submission" date="2017-11" db="EMBL/GenBank/DDBJ databases">
        <title>Phenotypic and genomic properties of facultatively anaerobic sulfur-reducing natronoarchaea from hypersaline soda lakes.</title>
        <authorList>
            <person name="Sorokin D.Y."/>
            <person name="Kublanov I.V."/>
            <person name="Roman P."/>
            <person name="Sinninghe Damste J.S."/>
            <person name="Golyshin P.N."/>
            <person name="Rojo D."/>
            <person name="Ciordia S."/>
            <person name="Mena M.D.C."/>
            <person name="Ferrer M."/>
            <person name="Messina E."/>
            <person name="Smedile F."/>
            <person name="La Spada G."/>
            <person name="La Cono V."/>
            <person name="Yakimov M.M."/>
        </authorList>
    </citation>
    <scope>NUCLEOTIDE SEQUENCE [LARGE SCALE GENOMIC DNA]</scope>
    <source>
        <strain evidence="4">AArc-Sl</strain>
    </source>
</reference>
<dbReference type="RefSeq" id="WP_119819851.1">
    <property type="nucleotide sequence ID" value="NZ_CP025066.1"/>
</dbReference>
<dbReference type="GeneID" id="37878860"/>
<keyword evidence="1" id="KW-0560">Oxidoreductase</keyword>
<evidence type="ECO:0000259" key="2">
    <source>
        <dbReference type="Pfam" id="PF03807"/>
    </source>
</evidence>
<dbReference type="KEGG" id="hdf:AArcSl_2505"/>
<dbReference type="GO" id="GO:0005886">
    <property type="term" value="C:plasma membrane"/>
    <property type="evidence" value="ECO:0007669"/>
    <property type="project" value="TreeGrafter"/>
</dbReference>
<dbReference type="GO" id="GO:0070967">
    <property type="term" value="F:coenzyme F420 binding"/>
    <property type="evidence" value="ECO:0007669"/>
    <property type="project" value="InterPro"/>
</dbReference>
<dbReference type="GO" id="GO:0008823">
    <property type="term" value="F:cupric reductase (NADH) activity"/>
    <property type="evidence" value="ECO:0007669"/>
    <property type="project" value="TreeGrafter"/>
</dbReference>
<organism evidence="3 4">
    <name type="scientific">Halalkaliarchaeum desulfuricum</name>
    <dbReference type="NCBI Taxonomy" id="2055893"/>
    <lineage>
        <taxon>Archaea</taxon>
        <taxon>Methanobacteriati</taxon>
        <taxon>Methanobacteriota</taxon>
        <taxon>Stenosarchaea group</taxon>
        <taxon>Halobacteria</taxon>
        <taxon>Halobacteriales</taxon>
        <taxon>Haloferacaceae</taxon>
        <taxon>Halalkaliarchaeum</taxon>
    </lineage>
</organism>
<dbReference type="InterPro" id="IPR010185">
    <property type="entry name" value="NpdG"/>
</dbReference>
<dbReference type="GO" id="GO:0006740">
    <property type="term" value="P:NADPH regeneration"/>
    <property type="evidence" value="ECO:0007669"/>
    <property type="project" value="InterPro"/>
</dbReference>
<dbReference type="NCBIfam" id="TIGR01915">
    <property type="entry name" value="npdG"/>
    <property type="match status" value="1"/>
</dbReference>
<sequence>MRIALLGGTGDIGEGLALRWAHDTDHTIVIGSRNEEKAQQRAEDYRETLDERDKSYDIEGTRNAAATEGADVVVVSVPPEYATDTVGAVTDALDDDAVLVSPAVRMNRDGAGFHYDQPELGSVAEEIAAVAPEQIPVVGAFQNVAAGALTNLDGDLSADIVVTGDDDEAKQTVTHLAEEIVGIRALDGGPLATSALVESVTPLLINLAMNNDGMHDLGVRFQ</sequence>
<dbReference type="PANTHER" id="PTHR14239">
    <property type="entry name" value="DUDULIN-RELATED"/>
    <property type="match status" value="1"/>
</dbReference>
<proteinExistence type="predicted"/>
<dbReference type="InterPro" id="IPR028939">
    <property type="entry name" value="P5C_Rdtase_cat_N"/>
</dbReference>
<dbReference type="EMBL" id="CP025066">
    <property type="protein sequence ID" value="AUX10126.1"/>
    <property type="molecule type" value="Genomic_DNA"/>
</dbReference>
<name>A0A343TM04_9EURY</name>
<dbReference type="OrthoDB" id="8635at2157"/>
<dbReference type="PANTHER" id="PTHR14239:SF0">
    <property type="entry name" value="F420-DEPENDENT NADP REDUCTASE"/>
    <property type="match status" value="1"/>
</dbReference>
<evidence type="ECO:0000313" key="4">
    <source>
        <dbReference type="Proteomes" id="UP000263012"/>
    </source>
</evidence>